<dbReference type="SUPFAM" id="SSF81383">
    <property type="entry name" value="F-box domain"/>
    <property type="match status" value="1"/>
</dbReference>
<dbReference type="AlphaFoldDB" id="A0ABC9E278"/>
<feature type="domain" description="F-box" evidence="2">
    <location>
        <begin position="38"/>
        <end position="73"/>
    </location>
</feature>
<reference evidence="3" key="1">
    <citation type="submission" date="2024-10" db="EMBL/GenBank/DDBJ databases">
        <authorList>
            <person name="Ryan C."/>
        </authorList>
    </citation>
    <scope>NUCLEOTIDE SEQUENCE [LARGE SCALE GENOMIC DNA]</scope>
</reference>
<dbReference type="Pfam" id="PF00646">
    <property type="entry name" value="F-box"/>
    <property type="match status" value="1"/>
</dbReference>
<dbReference type="InterPro" id="IPR032675">
    <property type="entry name" value="LRR_dom_sf"/>
</dbReference>
<dbReference type="InterPro" id="IPR001810">
    <property type="entry name" value="F-box_dom"/>
</dbReference>
<feature type="compositionally biased region" description="Gly residues" evidence="1">
    <location>
        <begin position="1"/>
        <end position="12"/>
    </location>
</feature>
<evidence type="ECO:0000259" key="2">
    <source>
        <dbReference type="Pfam" id="PF00646"/>
    </source>
</evidence>
<evidence type="ECO:0000256" key="1">
    <source>
        <dbReference type="SAM" id="MobiDB-lite"/>
    </source>
</evidence>
<dbReference type="InterPro" id="IPR036047">
    <property type="entry name" value="F-box-like_dom_sf"/>
</dbReference>
<dbReference type="PANTHER" id="PTHR34145">
    <property type="entry name" value="OS02G0105600 PROTEIN"/>
    <property type="match status" value="1"/>
</dbReference>
<name>A0ABC9E278_9POAL</name>
<dbReference type="PANTHER" id="PTHR34145:SF65">
    <property type="entry name" value="FBD DOMAIN-CONTAINING PROTEIN"/>
    <property type="match status" value="1"/>
</dbReference>
<feature type="region of interest" description="Disordered" evidence="1">
    <location>
        <begin position="1"/>
        <end position="31"/>
    </location>
</feature>
<evidence type="ECO:0000313" key="3">
    <source>
        <dbReference type="EMBL" id="CAL5049565.1"/>
    </source>
</evidence>
<keyword evidence="4" id="KW-1185">Reference proteome</keyword>
<proteinExistence type="predicted"/>
<evidence type="ECO:0000313" key="4">
    <source>
        <dbReference type="Proteomes" id="UP001497457"/>
    </source>
</evidence>
<dbReference type="EMBL" id="OZ075145">
    <property type="protein sequence ID" value="CAL5049565.1"/>
    <property type="molecule type" value="Genomic_DNA"/>
</dbReference>
<organism evidence="3 4">
    <name type="scientific">Urochloa decumbens</name>
    <dbReference type="NCBI Taxonomy" id="240449"/>
    <lineage>
        <taxon>Eukaryota</taxon>
        <taxon>Viridiplantae</taxon>
        <taxon>Streptophyta</taxon>
        <taxon>Embryophyta</taxon>
        <taxon>Tracheophyta</taxon>
        <taxon>Spermatophyta</taxon>
        <taxon>Magnoliopsida</taxon>
        <taxon>Liliopsida</taxon>
        <taxon>Poales</taxon>
        <taxon>Poaceae</taxon>
        <taxon>PACMAD clade</taxon>
        <taxon>Panicoideae</taxon>
        <taxon>Panicodae</taxon>
        <taxon>Paniceae</taxon>
        <taxon>Melinidinae</taxon>
        <taxon>Urochloa</taxon>
    </lineage>
</organism>
<dbReference type="Gene3D" id="3.80.10.10">
    <property type="entry name" value="Ribonuclease Inhibitor"/>
    <property type="match status" value="1"/>
</dbReference>
<feature type="compositionally biased region" description="Basic and acidic residues" evidence="1">
    <location>
        <begin position="17"/>
        <end position="29"/>
    </location>
</feature>
<sequence length="506" mass="57409">MSLESDGGGGAGAKRRRVDEQGAQRKELEAAPVVRTSALPDDLRRRILTRLPLKDAIRSGALAQGWRDLWKSRWADPTSCRAIHLLPGENPREVLETLESVPRRRLDRFSFVFENYKFRQPHLKRFFAYAAECRVEDLHVEVRGCNLHVEVRGCNIGGGSPIFHFPLSSPLLAHLSLRNMTLFDMYYKGARPFYFLESIHLHSVNSGVKFSKVMALCPRLHTLDLRCCGCSRDNMLYGAEACTPLSLRRITLAECNYGGIRLDLLPMPSLCSFRYSGRFVDSLFFLPKDATLTDLYICFSDREPIPQSLYYELDAVLPDDLSGLTVITICSNALKIASSLFNDRATHQWTKMNNLQSLRELQLLMLGMEMDNLANIYLFLKACHCSNLERLFVQLLATSDVPLEDLVEDVRVVLPEDVLANLRMVKVMNFNWRRFEVQLVSLLLRKATSLHKMLLVSPKLAPLHVPGVREADLFLLIEALTSGHIMVSNSDDPATQPFHSEVFIKV</sequence>
<dbReference type="Proteomes" id="UP001497457">
    <property type="component" value="Chromosome 35b"/>
</dbReference>
<accession>A0ABC9E278</accession>
<protein>
    <recommendedName>
        <fullName evidence="2">F-box domain-containing protein</fullName>
    </recommendedName>
</protein>
<dbReference type="InterPro" id="IPR053772">
    <property type="entry name" value="At1g61320/At1g61330-like"/>
</dbReference>
<dbReference type="SUPFAM" id="SSF52047">
    <property type="entry name" value="RNI-like"/>
    <property type="match status" value="1"/>
</dbReference>
<gene>
    <name evidence="3" type="ORF">URODEC1_LOCUS91082</name>
</gene>